<proteinExistence type="predicted"/>
<evidence type="ECO:0000313" key="2">
    <source>
        <dbReference type="Proteomes" id="UP000811609"/>
    </source>
</evidence>
<dbReference type="EMBL" id="CM031811">
    <property type="protein sequence ID" value="KAG6662438.1"/>
    <property type="molecule type" value="Genomic_DNA"/>
</dbReference>
<comment type="caution">
    <text evidence="1">The sequence shown here is derived from an EMBL/GenBank/DDBJ whole genome shotgun (WGS) entry which is preliminary data.</text>
</comment>
<sequence>MASRRSEFSLNSTILDYRKAMTTTRLRSCRKKIQPQITDECGHKAQYISKSKEQLAYERGQTTEIEGTSLLSNKMDTARAVNMRVFFSNSVQARYRDKLIDNSNQRLL</sequence>
<protein>
    <submittedName>
        <fullName evidence="1">Uncharacterized protein</fullName>
    </submittedName>
</protein>
<organism evidence="1 2">
    <name type="scientific">Carya illinoinensis</name>
    <name type="common">Pecan</name>
    <dbReference type="NCBI Taxonomy" id="32201"/>
    <lineage>
        <taxon>Eukaryota</taxon>
        <taxon>Viridiplantae</taxon>
        <taxon>Streptophyta</taxon>
        <taxon>Embryophyta</taxon>
        <taxon>Tracheophyta</taxon>
        <taxon>Spermatophyta</taxon>
        <taxon>Magnoliopsida</taxon>
        <taxon>eudicotyledons</taxon>
        <taxon>Gunneridae</taxon>
        <taxon>Pentapetalae</taxon>
        <taxon>rosids</taxon>
        <taxon>fabids</taxon>
        <taxon>Fagales</taxon>
        <taxon>Juglandaceae</taxon>
        <taxon>Carya</taxon>
    </lineage>
</organism>
<evidence type="ECO:0000313" key="1">
    <source>
        <dbReference type="EMBL" id="KAG6662438.1"/>
    </source>
</evidence>
<gene>
    <name evidence="1" type="ORF">CIPAW_03G242200</name>
</gene>
<dbReference type="AlphaFoldDB" id="A0A8T1R5L5"/>
<accession>A0A8T1R5L5</accession>
<name>A0A8T1R5L5_CARIL</name>
<reference evidence="1" key="1">
    <citation type="submission" date="2020-12" db="EMBL/GenBank/DDBJ databases">
        <title>WGS assembly of Carya illinoinensis cv. Pawnee.</title>
        <authorList>
            <person name="Platts A."/>
            <person name="Shu S."/>
            <person name="Wright S."/>
            <person name="Barry K."/>
            <person name="Edger P."/>
            <person name="Pires J.C."/>
            <person name="Schmutz J."/>
        </authorList>
    </citation>
    <scope>NUCLEOTIDE SEQUENCE</scope>
    <source>
        <tissue evidence="1">Leaf</tissue>
    </source>
</reference>
<dbReference type="Proteomes" id="UP000811609">
    <property type="component" value="Chromosome 3"/>
</dbReference>
<keyword evidence="2" id="KW-1185">Reference proteome</keyword>